<dbReference type="AlphaFoldDB" id="A0A8S2WU21"/>
<dbReference type="Proteomes" id="UP000682733">
    <property type="component" value="Unassembled WGS sequence"/>
</dbReference>
<dbReference type="EMBL" id="CAJNOK010059491">
    <property type="protein sequence ID" value="CAF1632840.1"/>
    <property type="molecule type" value="Genomic_DNA"/>
</dbReference>
<reference evidence="4" key="1">
    <citation type="submission" date="2021-02" db="EMBL/GenBank/DDBJ databases">
        <authorList>
            <person name="Nowell W R."/>
        </authorList>
    </citation>
    <scope>NUCLEOTIDE SEQUENCE</scope>
</reference>
<dbReference type="PANTHER" id="PTHR10887:SF341">
    <property type="entry name" value="NFX1-TYPE ZINC FINGER-CONTAINING PROTEIN 1"/>
    <property type="match status" value="1"/>
</dbReference>
<dbReference type="GO" id="GO:0031048">
    <property type="term" value="P:regulatory ncRNA-mediated heterochromatin formation"/>
    <property type="evidence" value="ECO:0007669"/>
    <property type="project" value="TreeGrafter"/>
</dbReference>
<sequence length="256" mass="28358">MHDYICGNIDNNANVRVYENSILSGCVCTGGGILFSIIIDLKSLSKGINWQNTRRLIYGNLVAATSDNFDTSCFLLSVEDRSNISIDGTIHVRCQKELGDNKMMKTPIGTKLTLLETTAYFEAYRPILSALQSIKDDKIPLSSYLLGCKQDIALPAYFENNYTLDFTNIITNNVHIGDIRDISTWPTADQFGLDHSQYKALQQALTQCVGIIQGPPGTGKTHIGVKLTEIFYHNRENLLISKTIPSTGSKPILMVC</sequence>
<keyword evidence="1" id="KW-0812">Transmembrane</keyword>
<feature type="transmembrane region" description="Helical" evidence="1">
    <location>
        <begin position="22"/>
        <end position="41"/>
    </location>
</feature>
<proteinExistence type="predicted"/>
<evidence type="ECO:0000256" key="1">
    <source>
        <dbReference type="SAM" id="Phobius"/>
    </source>
</evidence>
<comment type="caution">
    <text evidence="4">The sequence shown here is derived from an EMBL/GenBank/DDBJ whole genome shotgun (WGS) entry which is preliminary data.</text>
</comment>
<keyword evidence="1" id="KW-1133">Transmembrane helix</keyword>
<gene>
    <name evidence="3" type="ORF">OVA965_LOCUS43829</name>
    <name evidence="4" type="ORF">TMI583_LOCUS46240</name>
</gene>
<feature type="domain" description="ZNFX1" evidence="2">
    <location>
        <begin position="12"/>
        <end position="117"/>
    </location>
</feature>
<protein>
    <recommendedName>
        <fullName evidence="2">ZNFX1 domain-containing protein</fullName>
    </recommendedName>
</protein>
<dbReference type="GO" id="GO:0031380">
    <property type="term" value="C:nuclear RNA-directed RNA polymerase complex"/>
    <property type="evidence" value="ECO:0007669"/>
    <property type="project" value="TreeGrafter"/>
</dbReference>
<dbReference type="Gene3D" id="3.40.50.300">
    <property type="entry name" value="P-loop containing nucleotide triphosphate hydrolases"/>
    <property type="match status" value="1"/>
</dbReference>
<dbReference type="InterPro" id="IPR027417">
    <property type="entry name" value="P-loop_NTPase"/>
</dbReference>
<name>A0A8S2WU21_9BILA</name>
<dbReference type="SUPFAM" id="SSF52540">
    <property type="entry name" value="P-loop containing nucleoside triphosphate hydrolases"/>
    <property type="match status" value="1"/>
</dbReference>
<dbReference type="Pfam" id="PF25396">
    <property type="entry name" value="ZNFX1"/>
    <property type="match status" value="1"/>
</dbReference>
<accession>A0A8S2WU21</accession>
<keyword evidence="1" id="KW-0472">Membrane</keyword>
<evidence type="ECO:0000313" key="4">
    <source>
        <dbReference type="EMBL" id="CAF4460715.1"/>
    </source>
</evidence>
<dbReference type="InterPro" id="IPR045055">
    <property type="entry name" value="DNA2/NAM7-like"/>
</dbReference>
<dbReference type="EMBL" id="CAJOBA010085301">
    <property type="protein sequence ID" value="CAF4460715.1"/>
    <property type="molecule type" value="Genomic_DNA"/>
</dbReference>
<dbReference type="Proteomes" id="UP000677228">
    <property type="component" value="Unassembled WGS sequence"/>
</dbReference>
<evidence type="ECO:0000313" key="5">
    <source>
        <dbReference type="Proteomes" id="UP000682733"/>
    </source>
</evidence>
<organism evidence="4 5">
    <name type="scientific">Didymodactylos carnosus</name>
    <dbReference type="NCBI Taxonomy" id="1234261"/>
    <lineage>
        <taxon>Eukaryota</taxon>
        <taxon>Metazoa</taxon>
        <taxon>Spiralia</taxon>
        <taxon>Gnathifera</taxon>
        <taxon>Rotifera</taxon>
        <taxon>Eurotatoria</taxon>
        <taxon>Bdelloidea</taxon>
        <taxon>Philodinida</taxon>
        <taxon>Philodinidae</taxon>
        <taxon>Didymodactylos</taxon>
    </lineage>
</organism>
<evidence type="ECO:0000259" key="2">
    <source>
        <dbReference type="Pfam" id="PF25396"/>
    </source>
</evidence>
<evidence type="ECO:0000313" key="3">
    <source>
        <dbReference type="EMBL" id="CAF1632840.1"/>
    </source>
</evidence>
<dbReference type="InterPro" id="IPR057373">
    <property type="entry name" value="ZNFX1"/>
</dbReference>
<dbReference type="PANTHER" id="PTHR10887">
    <property type="entry name" value="DNA2/NAM7 HELICASE FAMILY"/>
    <property type="match status" value="1"/>
</dbReference>